<dbReference type="InterPro" id="IPR017226">
    <property type="entry name" value="BHMT-like"/>
</dbReference>
<evidence type="ECO:0000313" key="9">
    <source>
        <dbReference type="Proteomes" id="UP001209540"/>
    </source>
</evidence>
<evidence type="ECO:0000256" key="6">
    <source>
        <dbReference type="PROSITE-ProRule" id="PRU00333"/>
    </source>
</evidence>
<keyword evidence="1 6" id="KW-0489">Methyltransferase</keyword>
<sequence length="310" mass="33931">MTFDSPLILDGGLATELERSFKKDLSGQLWSAHCLDQDPDAIRTVHKLYFEAGANVATTASYQASVQGFLDAGYSRDEAVKLMRRSVQLAREARDAHGKGLVALSMGCYGAILANGAEYTGNYGDHITIDDLVQFHRERLTICLQEPGIDFLLFETIPSYLEAQAIRQLIQGEKELRLPPVAVSFSCRSNNQVSDGTPLYKSLDILADIDHIFGVGVNCTKPKYIASLLEILLQHDKSKNKSILLYPDGGEEWDAIARSWNSRTKVSTSVFGESMAGWAKEVANKTGQKVILGGCCGTGPKHISCIQEAL</sequence>
<evidence type="ECO:0000259" key="7">
    <source>
        <dbReference type="PROSITE" id="PS50970"/>
    </source>
</evidence>
<dbReference type="GO" id="GO:0032259">
    <property type="term" value="P:methylation"/>
    <property type="evidence" value="ECO:0007669"/>
    <property type="project" value="UniProtKB-KW"/>
</dbReference>
<dbReference type="GO" id="GO:0033528">
    <property type="term" value="P:S-methylmethionine cycle"/>
    <property type="evidence" value="ECO:0007669"/>
    <property type="project" value="TreeGrafter"/>
</dbReference>
<dbReference type="InterPro" id="IPR051486">
    <property type="entry name" value="Hcy_S-methyltransferase"/>
</dbReference>
<dbReference type="GO" id="GO:0008270">
    <property type="term" value="F:zinc ion binding"/>
    <property type="evidence" value="ECO:0007669"/>
    <property type="project" value="InterPro"/>
</dbReference>
<keyword evidence="2 6" id="KW-0808">Transferase</keyword>
<dbReference type="InterPro" id="IPR003726">
    <property type="entry name" value="HCY_dom"/>
</dbReference>
<gene>
    <name evidence="8" type="ORF">BDA99DRAFT_518039</name>
</gene>
<evidence type="ECO:0000313" key="8">
    <source>
        <dbReference type="EMBL" id="KAI9255161.1"/>
    </source>
</evidence>
<dbReference type="PIRSF" id="PIRSF037505">
    <property type="entry name" value="Betaine_HMT"/>
    <property type="match status" value="1"/>
</dbReference>
<dbReference type="GO" id="GO:0009086">
    <property type="term" value="P:methionine biosynthetic process"/>
    <property type="evidence" value="ECO:0007669"/>
    <property type="project" value="InterPro"/>
</dbReference>
<comment type="cofactor">
    <cofactor evidence="5">
        <name>Zn(2+)</name>
        <dbReference type="ChEBI" id="CHEBI:29105"/>
    </cofactor>
    <text evidence="5">Binds 1 zinc ion per subunit.</text>
</comment>
<feature type="binding site" evidence="5 6">
    <location>
        <position position="296"/>
    </location>
    <ligand>
        <name>Zn(2+)</name>
        <dbReference type="ChEBI" id="CHEBI:29105"/>
    </ligand>
</feature>
<evidence type="ECO:0000256" key="3">
    <source>
        <dbReference type="ARBA" id="ARBA00022723"/>
    </source>
</evidence>
<reference evidence="8" key="1">
    <citation type="journal article" date="2022" name="IScience">
        <title>Evolution of zygomycete secretomes and the origins of terrestrial fungal ecologies.</title>
        <authorList>
            <person name="Chang Y."/>
            <person name="Wang Y."/>
            <person name="Mondo S."/>
            <person name="Ahrendt S."/>
            <person name="Andreopoulos W."/>
            <person name="Barry K."/>
            <person name="Beard J."/>
            <person name="Benny G.L."/>
            <person name="Blankenship S."/>
            <person name="Bonito G."/>
            <person name="Cuomo C."/>
            <person name="Desiro A."/>
            <person name="Gervers K.A."/>
            <person name="Hundley H."/>
            <person name="Kuo A."/>
            <person name="LaButti K."/>
            <person name="Lang B.F."/>
            <person name="Lipzen A."/>
            <person name="O'Donnell K."/>
            <person name="Pangilinan J."/>
            <person name="Reynolds N."/>
            <person name="Sandor L."/>
            <person name="Smith M.E."/>
            <person name="Tsang A."/>
            <person name="Grigoriev I.V."/>
            <person name="Stajich J.E."/>
            <person name="Spatafora J.W."/>
        </authorList>
    </citation>
    <scope>NUCLEOTIDE SEQUENCE</scope>
    <source>
        <strain evidence="8">RSA 2281</strain>
    </source>
</reference>
<evidence type="ECO:0000256" key="1">
    <source>
        <dbReference type="ARBA" id="ARBA00022603"/>
    </source>
</evidence>
<comment type="caution">
    <text evidence="8">The sequence shown here is derived from an EMBL/GenBank/DDBJ whole genome shotgun (WGS) entry which is preliminary data.</text>
</comment>
<proteinExistence type="predicted"/>
<dbReference type="SUPFAM" id="SSF82282">
    <property type="entry name" value="Homocysteine S-methyltransferase"/>
    <property type="match status" value="1"/>
</dbReference>
<dbReference type="GO" id="GO:0008898">
    <property type="term" value="F:S-adenosylmethionine-homocysteine S-methyltransferase activity"/>
    <property type="evidence" value="ECO:0007669"/>
    <property type="project" value="TreeGrafter"/>
</dbReference>
<protein>
    <submittedName>
        <fullName evidence="8">Homocysteine s-methyltransferase</fullName>
    </submittedName>
</protein>
<accession>A0AAD5JUL1</accession>
<evidence type="ECO:0000256" key="4">
    <source>
        <dbReference type="ARBA" id="ARBA00022833"/>
    </source>
</evidence>
<dbReference type="Proteomes" id="UP001209540">
    <property type="component" value="Unassembled WGS sequence"/>
</dbReference>
<evidence type="ECO:0000256" key="5">
    <source>
        <dbReference type="PIRSR" id="PIRSR037505-2"/>
    </source>
</evidence>
<reference evidence="8" key="2">
    <citation type="submission" date="2023-02" db="EMBL/GenBank/DDBJ databases">
        <authorList>
            <consortium name="DOE Joint Genome Institute"/>
            <person name="Mondo S.J."/>
            <person name="Chang Y."/>
            <person name="Wang Y."/>
            <person name="Ahrendt S."/>
            <person name="Andreopoulos W."/>
            <person name="Barry K."/>
            <person name="Beard J."/>
            <person name="Benny G.L."/>
            <person name="Blankenship S."/>
            <person name="Bonito G."/>
            <person name="Cuomo C."/>
            <person name="Desiro A."/>
            <person name="Gervers K.A."/>
            <person name="Hundley H."/>
            <person name="Kuo A."/>
            <person name="LaButti K."/>
            <person name="Lang B.F."/>
            <person name="Lipzen A."/>
            <person name="O'Donnell K."/>
            <person name="Pangilinan J."/>
            <person name="Reynolds N."/>
            <person name="Sandor L."/>
            <person name="Smith M.W."/>
            <person name="Tsang A."/>
            <person name="Grigoriev I.V."/>
            <person name="Stajich J.E."/>
            <person name="Spatafora J.W."/>
        </authorList>
    </citation>
    <scope>NUCLEOTIDE SEQUENCE</scope>
    <source>
        <strain evidence="8">RSA 2281</strain>
    </source>
</reference>
<feature type="binding site" evidence="5 6">
    <location>
        <position position="219"/>
    </location>
    <ligand>
        <name>Zn(2+)</name>
        <dbReference type="ChEBI" id="CHEBI:29105"/>
    </ligand>
</feature>
<organism evidence="8 9">
    <name type="scientific">Phascolomyces articulosus</name>
    <dbReference type="NCBI Taxonomy" id="60185"/>
    <lineage>
        <taxon>Eukaryota</taxon>
        <taxon>Fungi</taxon>
        <taxon>Fungi incertae sedis</taxon>
        <taxon>Mucoromycota</taxon>
        <taxon>Mucoromycotina</taxon>
        <taxon>Mucoromycetes</taxon>
        <taxon>Mucorales</taxon>
        <taxon>Lichtheimiaceae</taxon>
        <taxon>Phascolomyces</taxon>
    </lineage>
</organism>
<dbReference type="PROSITE" id="PS50970">
    <property type="entry name" value="HCY"/>
    <property type="match status" value="1"/>
</dbReference>
<keyword evidence="4 5" id="KW-0862">Zinc</keyword>
<dbReference type="AlphaFoldDB" id="A0AAD5JUL1"/>
<dbReference type="PANTHER" id="PTHR46015:SF1">
    <property type="entry name" value="HOMOCYSTEINE S-METHYLTRANSFERASE-LIKE ISOFORM 1"/>
    <property type="match status" value="1"/>
</dbReference>
<feature type="binding site" evidence="5 6">
    <location>
        <position position="295"/>
    </location>
    <ligand>
        <name>Zn(2+)</name>
        <dbReference type="ChEBI" id="CHEBI:29105"/>
    </ligand>
</feature>
<keyword evidence="3 5" id="KW-0479">Metal-binding</keyword>
<dbReference type="Pfam" id="PF02574">
    <property type="entry name" value="S-methyl_trans"/>
    <property type="match status" value="1"/>
</dbReference>
<dbReference type="InterPro" id="IPR036589">
    <property type="entry name" value="HCY_dom_sf"/>
</dbReference>
<dbReference type="Gene3D" id="3.20.20.330">
    <property type="entry name" value="Homocysteine-binding-like domain"/>
    <property type="match status" value="1"/>
</dbReference>
<dbReference type="PANTHER" id="PTHR46015">
    <property type="entry name" value="ZGC:172121"/>
    <property type="match status" value="1"/>
</dbReference>
<evidence type="ECO:0000256" key="2">
    <source>
        <dbReference type="ARBA" id="ARBA00022679"/>
    </source>
</evidence>
<keyword evidence="9" id="KW-1185">Reference proteome</keyword>
<dbReference type="EMBL" id="JAIXMP010000023">
    <property type="protein sequence ID" value="KAI9255161.1"/>
    <property type="molecule type" value="Genomic_DNA"/>
</dbReference>
<feature type="domain" description="Hcy-binding" evidence="7">
    <location>
        <begin position="1"/>
        <end position="310"/>
    </location>
</feature>
<name>A0AAD5JUL1_9FUNG</name>
<dbReference type="NCBIfam" id="NF007020">
    <property type="entry name" value="PRK09485.1"/>
    <property type="match status" value="1"/>
</dbReference>